<evidence type="ECO:0000313" key="4">
    <source>
        <dbReference type="Proteomes" id="UP000315700"/>
    </source>
</evidence>
<sequence length="237" mass="25844">MRIPIVLAANLETLIGVAFLVISLISWMTNYLNARAKPNAPNRGGRPVRPRSERIQSEIEQFMREQVRQKDGDAPTAARPQPEPARPAPAKTLPQRRPATPRGPAARKPAEPLQRQPINQSSQSPASIRPGDDISHRRSVATEGLGQGLRDHLKSAMVERVQSESQSHLRSGVAAEVTRHLGIFGAATPPAGVQAGRAPEQSLIADLQSRDGMRRALIAQMILERPTARRRGRFSGG</sequence>
<feature type="compositionally biased region" description="Low complexity" evidence="1">
    <location>
        <begin position="96"/>
        <end position="107"/>
    </location>
</feature>
<dbReference type="KEGG" id="ccos:Pan44_29260"/>
<organism evidence="3 4">
    <name type="scientific">Caulifigura coniformis</name>
    <dbReference type="NCBI Taxonomy" id="2527983"/>
    <lineage>
        <taxon>Bacteria</taxon>
        <taxon>Pseudomonadati</taxon>
        <taxon>Planctomycetota</taxon>
        <taxon>Planctomycetia</taxon>
        <taxon>Planctomycetales</taxon>
        <taxon>Planctomycetaceae</taxon>
        <taxon>Caulifigura</taxon>
    </lineage>
</organism>
<reference evidence="3 4" key="1">
    <citation type="submission" date="2019-02" db="EMBL/GenBank/DDBJ databases">
        <title>Deep-cultivation of Planctomycetes and their phenomic and genomic characterization uncovers novel biology.</title>
        <authorList>
            <person name="Wiegand S."/>
            <person name="Jogler M."/>
            <person name="Boedeker C."/>
            <person name="Pinto D."/>
            <person name="Vollmers J."/>
            <person name="Rivas-Marin E."/>
            <person name="Kohn T."/>
            <person name="Peeters S.H."/>
            <person name="Heuer A."/>
            <person name="Rast P."/>
            <person name="Oberbeckmann S."/>
            <person name="Bunk B."/>
            <person name="Jeske O."/>
            <person name="Meyerdierks A."/>
            <person name="Storesund J.E."/>
            <person name="Kallscheuer N."/>
            <person name="Luecker S."/>
            <person name="Lage O.M."/>
            <person name="Pohl T."/>
            <person name="Merkel B.J."/>
            <person name="Hornburger P."/>
            <person name="Mueller R.-W."/>
            <person name="Bruemmer F."/>
            <person name="Labrenz M."/>
            <person name="Spormann A.M."/>
            <person name="Op den Camp H."/>
            <person name="Overmann J."/>
            <person name="Amann R."/>
            <person name="Jetten M.S.M."/>
            <person name="Mascher T."/>
            <person name="Medema M.H."/>
            <person name="Devos D.P."/>
            <person name="Kaster A.-K."/>
            <person name="Ovreas L."/>
            <person name="Rohde M."/>
            <person name="Galperin M.Y."/>
            <person name="Jogler C."/>
        </authorList>
    </citation>
    <scope>NUCLEOTIDE SEQUENCE [LARGE SCALE GENOMIC DNA]</scope>
    <source>
        <strain evidence="3 4">Pan44</strain>
    </source>
</reference>
<gene>
    <name evidence="3" type="ORF">Pan44_29260</name>
</gene>
<feature type="compositionally biased region" description="Basic and acidic residues" evidence="1">
    <location>
        <begin position="64"/>
        <end position="73"/>
    </location>
</feature>
<keyword evidence="2" id="KW-0812">Transmembrane</keyword>
<evidence type="ECO:0000256" key="1">
    <source>
        <dbReference type="SAM" id="MobiDB-lite"/>
    </source>
</evidence>
<name>A0A517SFK0_9PLAN</name>
<dbReference type="AlphaFoldDB" id="A0A517SFK0"/>
<feature type="region of interest" description="Disordered" evidence="1">
    <location>
        <begin position="64"/>
        <end position="135"/>
    </location>
</feature>
<dbReference type="Proteomes" id="UP000315700">
    <property type="component" value="Chromosome"/>
</dbReference>
<evidence type="ECO:0000256" key="2">
    <source>
        <dbReference type="SAM" id="Phobius"/>
    </source>
</evidence>
<keyword evidence="4" id="KW-1185">Reference proteome</keyword>
<dbReference type="InParanoid" id="A0A517SFK0"/>
<evidence type="ECO:0000313" key="3">
    <source>
        <dbReference type="EMBL" id="QDT54887.1"/>
    </source>
</evidence>
<proteinExistence type="predicted"/>
<feature type="compositionally biased region" description="Polar residues" evidence="1">
    <location>
        <begin position="116"/>
        <end position="126"/>
    </location>
</feature>
<accession>A0A517SFK0</accession>
<keyword evidence="2" id="KW-1133">Transmembrane helix</keyword>
<dbReference type="EMBL" id="CP036271">
    <property type="protein sequence ID" value="QDT54887.1"/>
    <property type="molecule type" value="Genomic_DNA"/>
</dbReference>
<dbReference type="RefSeq" id="WP_145030706.1">
    <property type="nucleotide sequence ID" value="NZ_CP036271.1"/>
</dbReference>
<feature type="transmembrane region" description="Helical" evidence="2">
    <location>
        <begin position="7"/>
        <end position="28"/>
    </location>
</feature>
<keyword evidence="2" id="KW-0472">Membrane</keyword>
<protein>
    <submittedName>
        <fullName evidence="3">Uncharacterized protein</fullName>
    </submittedName>
</protein>